<proteinExistence type="predicted"/>
<reference evidence="4 5" key="1">
    <citation type="submission" date="2017-05" db="EMBL/GenBank/DDBJ databases">
        <title>Genome of assembly of the Bengalese finch, Lonchura striata domestica.</title>
        <authorList>
            <person name="Colquitt B.M."/>
            <person name="Brainard M.S."/>
        </authorList>
    </citation>
    <scope>NUCLEOTIDE SEQUENCE [LARGE SCALE GENOMIC DNA]</scope>
    <source>
        <strain evidence="4">White83orange57</strain>
    </source>
</reference>
<dbReference type="PANTHER" id="PTHR11089:SF33">
    <property type="entry name" value="GUANINE NUCLEOTIDE-BINDING PROTEIN-LIKE 3-LIKE PROTEIN"/>
    <property type="match status" value="1"/>
</dbReference>
<dbReference type="InterPro" id="IPR027417">
    <property type="entry name" value="P-loop_NTPase"/>
</dbReference>
<feature type="compositionally biased region" description="Basic and acidic residues" evidence="3">
    <location>
        <begin position="1"/>
        <end position="11"/>
    </location>
</feature>
<keyword evidence="2" id="KW-0342">GTP-binding</keyword>
<feature type="compositionally biased region" description="Low complexity" evidence="3">
    <location>
        <begin position="54"/>
        <end position="71"/>
    </location>
</feature>
<organism evidence="4 5">
    <name type="scientific">Lonchura striata</name>
    <name type="common">white-rumped munia</name>
    <dbReference type="NCBI Taxonomy" id="40157"/>
    <lineage>
        <taxon>Eukaryota</taxon>
        <taxon>Metazoa</taxon>
        <taxon>Chordata</taxon>
        <taxon>Craniata</taxon>
        <taxon>Vertebrata</taxon>
        <taxon>Euteleostomi</taxon>
        <taxon>Archelosauria</taxon>
        <taxon>Archosauria</taxon>
        <taxon>Dinosauria</taxon>
        <taxon>Saurischia</taxon>
        <taxon>Theropoda</taxon>
        <taxon>Coelurosauria</taxon>
        <taxon>Aves</taxon>
        <taxon>Neognathae</taxon>
        <taxon>Neoaves</taxon>
        <taxon>Telluraves</taxon>
        <taxon>Australaves</taxon>
        <taxon>Passeriformes</taxon>
        <taxon>Passeroidea</taxon>
        <taxon>Estrildidae</taxon>
        <taxon>Estrildinae</taxon>
        <taxon>Lonchura</taxon>
    </lineage>
</organism>
<evidence type="ECO:0000256" key="2">
    <source>
        <dbReference type="ARBA" id="ARBA00023134"/>
    </source>
</evidence>
<name>A0A218U8Y6_9PASE</name>
<dbReference type="InterPro" id="IPR050755">
    <property type="entry name" value="TRAFAC_YlqF/YawG_RiboMat"/>
</dbReference>
<feature type="region of interest" description="Disordered" evidence="3">
    <location>
        <begin position="1"/>
        <end position="87"/>
    </location>
</feature>
<dbReference type="AlphaFoldDB" id="A0A218U8Y6"/>
<protein>
    <submittedName>
        <fullName evidence="4">Guanine nucleotide-binding protein-like 3-like protein</fullName>
    </submittedName>
</protein>
<evidence type="ECO:0000313" key="5">
    <source>
        <dbReference type="Proteomes" id="UP000197619"/>
    </source>
</evidence>
<keyword evidence="1" id="KW-0547">Nucleotide-binding</keyword>
<dbReference type="Proteomes" id="UP000197619">
    <property type="component" value="Unassembled WGS sequence"/>
</dbReference>
<comment type="caution">
    <text evidence="4">The sequence shown here is derived from an EMBL/GenBank/DDBJ whole genome shotgun (WGS) entry which is preliminary data.</text>
</comment>
<accession>A0A218U8Y6</accession>
<feature type="non-terminal residue" evidence="4">
    <location>
        <position position="206"/>
    </location>
</feature>
<dbReference type="SUPFAM" id="SSF52540">
    <property type="entry name" value="P-loop containing nucleoside triphosphate hydrolases"/>
    <property type="match status" value="1"/>
</dbReference>
<gene>
    <name evidence="4" type="primary">GNL3L</name>
    <name evidence="4" type="ORF">RLOC_00004595</name>
</gene>
<dbReference type="PANTHER" id="PTHR11089">
    <property type="entry name" value="GTP-BINDING PROTEIN-RELATED"/>
    <property type="match status" value="1"/>
</dbReference>
<sequence length="206" mass="23220">MTRSRRQLEAARKKRGQARGGLRKDPGVPRLGRLAQRQQRSRSRAGELQQRSHLAAQLEEALQRQQRFQSQEQEEEEEPPQPPQDEASLRHFGRELRKVLAASDVVLEVLDARDPQGCRSPRLEAALRPQQRLVLVLNKIDLVPRDVVAAWLKHLRAEFPTVAFKACTQQQSRNLKQVRVPVATAPEEVLATGACVGAESLLNILS</sequence>
<evidence type="ECO:0000256" key="3">
    <source>
        <dbReference type="SAM" id="MobiDB-lite"/>
    </source>
</evidence>
<dbReference type="GO" id="GO:0005525">
    <property type="term" value="F:GTP binding"/>
    <property type="evidence" value="ECO:0007669"/>
    <property type="project" value="UniProtKB-KW"/>
</dbReference>
<dbReference type="Gene3D" id="3.40.50.300">
    <property type="entry name" value="P-loop containing nucleotide triphosphate hydrolases"/>
    <property type="match status" value="1"/>
</dbReference>
<evidence type="ECO:0000313" key="4">
    <source>
        <dbReference type="EMBL" id="OWK50217.1"/>
    </source>
</evidence>
<keyword evidence="5" id="KW-1185">Reference proteome</keyword>
<evidence type="ECO:0000256" key="1">
    <source>
        <dbReference type="ARBA" id="ARBA00022741"/>
    </source>
</evidence>
<dbReference type="EMBL" id="MUZQ01000588">
    <property type="protein sequence ID" value="OWK50217.1"/>
    <property type="molecule type" value="Genomic_DNA"/>
</dbReference>
<dbReference type="GO" id="GO:0005730">
    <property type="term" value="C:nucleolus"/>
    <property type="evidence" value="ECO:0007669"/>
    <property type="project" value="TreeGrafter"/>
</dbReference>